<dbReference type="EMBL" id="JARKIB010000061">
    <property type="protein sequence ID" value="KAJ7751613.1"/>
    <property type="molecule type" value="Genomic_DNA"/>
</dbReference>
<feature type="chain" id="PRO_5042119362" description="Transmembrane protein" evidence="2">
    <location>
        <begin position="20"/>
        <end position="413"/>
    </location>
</feature>
<accession>A0AAD7IVU4</accession>
<dbReference type="Proteomes" id="UP001215598">
    <property type="component" value="Unassembled WGS sequence"/>
</dbReference>
<keyword evidence="2" id="KW-0732">Signal</keyword>
<feature type="transmembrane region" description="Helical" evidence="1">
    <location>
        <begin position="43"/>
        <end position="64"/>
    </location>
</feature>
<organism evidence="3 4">
    <name type="scientific">Mycena metata</name>
    <dbReference type="NCBI Taxonomy" id="1033252"/>
    <lineage>
        <taxon>Eukaryota</taxon>
        <taxon>Fungi</taxon>
        <taxon>Dikarya</taxon>
        <taxon>Basidiomycota</taxon>
        <taxon>Agaricomycotina</taxon>
        <taxon>Agaricomycetes</taxon>
        <taxon>Agaricomycetidae</taxon>
        <taxon>Agaricales</taxon>
        <taxon>Marasmiineae</taxon>
        <taxon>Mycenaceae</taxon>
        <taxon>Mycena</taxon>
    </lineage>
</organism>
<sequence length="413" mass="46556">MVFWILLILLTRELHLTYGHPVHISRGTTDDSELCDSTINNCRTLFDIVWGCLATIFACTWVALHQNVPDRNRSWLSLLLRKLMMMLVTIIAPEMVVALACRQLISALRISKKFNISRTHGFFCTMGGFVAQEGYPIARLKQLPAYISAIRNVEEEDITDRSKGDALSKGVALAQGLWFITQCMARVSQHLPVTELEVATLAFAAISILIRSLWWWKPLDVQRPIAVARAYGTLDPPDQVSEASQTGVPLWKHLDNMVSATYGQYPNYHVIPSTSVPAFWTMEIRALDTHKFWHSGFITTTTLLCTGAIFGSIHCMAWGSIFPSGAEMWIWRIASVYIVAFPSLIGCTAACSILFRLKADSWVWQILLVFSWITCPIYIVCRLVLVVLSFTTLRALSSADFVDVSWSKYIPHF</sequence>
<protein>
    <recommendedName>
        <fullName evidence="5">Transmembrane protein</fullName>
    </recommendedName>
</protein>
<evidence type="ECO:0000313" key="3">
    <source>
        <dbReference type="EMBL" id="KAJ7751613.1"/>
    </source>
</evidence>
<feature type="transmembrane region" description="Helical" evidence="1">
    <location>
        <begin position="333"/>
        <end position="355"/>
    </location>
</feature>
<dbReference type="PANTHER" id="PTHR35043">
    <property type="entry name" value="TRANSCRIPTION FACTOR DOMAIN-CONTAINING PROTEIN"/>
    <property type="match status" value="1"/>
</dbReference>
<gene>
    <name evidence="3" type="ORF">B0H16DRAFT_1419388</name>
</gene>
<feature type="transmembrane region" description="Helical" evidence="1">
    <location>
        <begin position="85"/>
        <end position="105"/>
    </location>
</feature>
<proteinExistence type="predicted"/>
<keyword evidence="1" id="KW-1133">Transmembrane helix</keyword>
<evidence type="ECO:0000256" key="1">
    <source>
        <dbReference type="SAM" id="Phobius"/>
    </source>
</evidence>
<evidence type="ECO:0000313" key="4">
    <source>
        <dbReference type="Proteomes" id="UP001215598"/>
    </source>
</evidence>
<keyword evidence="1" id="KW-0812">Transmembrane</keyword>
<feature type="transmembrane region" description="Helical" evidence="1">
    <location>
        <begin position="292"/>
        <end position="313"/>
    </location>
</feature>
<name>A0AAD7IVU4_9AGAR</name>
<reference evidence="3" key="1">
    <citation type="submission" date="2023-03" db="EMBL/GenBank/DDBJ databases">
        <title>Massive genome expansion in bonnet fungi (Mycena s.s.) driven by repeated elements and novel gene families across ecological guilds.</title>
        <authorList>
            <consortium name="Lawrence Berkeley National Laboratory"/>
            <person name="Harder C.B."/>
            <person name="Miyauchi S."/>
            <person name="Viragh M."/>
            <person name="Kuo A."/>
            <person name="Thoen E."/>
            <person name="Andreopoulos B."/>
            <person name="Lu D."/>
            <person name="Skrede I."/>
            <person name="Drula E."/>
            <person name="Henrissat B."/>
            <person name="Morin E."/>
            <person name="Kohler A."/>
            <person name="Barry K."/>
            <person name="LaButti K."/>
            <person name="Morin E."/>
            <person name="Salamov A."/>
            <person name="Lipzen A."/>
            <person name="Mereny Z."/>
            <person name="Hegedus B."/>
            <person name="Baldrian P."/>
            <person name="Stursova M."/>
            <person name="Weitz H."/>
            <person name="Taylor A."/>
            <person name="Grigoriev I.V."/>
            <person name="Nagy L.G."/>
            <person name="Martin F."/>
            <person name="Kauserud H."/>
        </authorList>
    </citation>
    <scope>NUCLEOTIDE SEQUENCE</scope>
    <source>
        <strain evidence="3">CBHHK182m</strain>
    </source>
</reference>
<comment type="caution">
    <text evidence="3">The sequence shown here is derived from an EMBL/GenBank/DDBJ whole genome shotgun (WGS) entry which is preliminary data.</text>
</comment>
<dbReference type="AlphaFoldDB" id="A0AAD7IVU4"/>
<feature type="signal peptide" evidence="2">
    <location>
        <begin position="1"/>
        <end position="19"/>
    </location>
</feature>
<keyword evidence="1" id="KW-0472">Membrane</keyword>
<dbReference type="PANTHER" id="PTHR35043:SF7">
    <property type="entry name" value="TRANSCRIPTION FACTOR DOMAIN-CONTAINING PROTEIN"/>
    <property type="match status" value="1"/>
</dbReference>
<feature type="transmembrane region" description="Helical" evidence="1">
    <location>
        <begin position="367"/>
        <end position="390"/>
    </location>
</feature>
<evidence type="ECO:0000256" key="2">
    <source>
        <dbReference type="SAM" id="SignalP"/>
    </source>
</evidence>
<keyword evidence="4" id="KW-1185">Reference proteome</keyword>
<evidence type="ECO:0008006" key="5">
    <source>
        <dbReference type="Google" id="ProtNLM"/>
    </source>
</evidence>